<dbReference type="InterPro" id="IPR035969">
    <property type="entry name" value="Rab-GAP_TBC_sf"/>
</dbReference>
<protein>
    <submittedName>
        <fullName evidence="4">Rab-GTPase-TBC domain-containing protein</fullName>
    </submittedName>
</protein>
<gene>
    <name evidence="4" type="ORF">FN846DRAFT_897997</name>
</gene>
<dbReference type="OrthoDB" id="206700at2759"/>
<evidence type="ECO:0000313" key="5">
    <source>
        <dbReference type="Proteomes" id="UP000326924"/>
    </source>
</evidence>
<dbReference type="InterPro" id="IPR045913">
    <property type="entry name" value="TBC20/Gyp8-like"/>
</dbReference>
<dbReference type="Pfam" id="PF00566">
    <property type="entry name" value="RabGAP-TBC"/>
    <property type="match status" value="1"/>
</dbReference>
<feature type="domain" description="Rab-GAP TBC" evidence="3">
    <location>
        <begin position="59"/>
        <end position="254"/>
    </location>
</feature>
<dbReference type="FunFam" id="1.10.472.80:FF:000060">
    <property type="entry name" value="TBC domain protein, putative"/>
    <property type="match status" value="1"/>
</dbReference>
<proteinExistence type="predicted"/>
<evidence type="ECO:0000259" key="3">
    <source>
        <dbReference type="PROSITE" id="PS50086"/>
    </source>
</evidence>
<dbReference type="PANTHER" id="PTHR20913">
    <property type="entry name" value="TBC1 DOMAIN FAMILY MEMBER 20/GTPASE"/>
    <property type="match status" value="1"/>
</dbReference>
<dbReference type="Gene3D" id="1.10.8.1310">
    <property type="match status" value="1"/>
</dbReference>
<evidence type="ECO:0000256" key="2">
    <source>
        <dbReference type="SAM" id="Phobius"/>
    </source>
</evidence>
<dbReference type="SMART" id="SM00164">
    <property type="entry name" value="TBC"/>
    <property type="match status" value="1"/>
</dbReference>
<dbReference type="GO" id="GO:0005789">
    <property type="term" value="C:endoplasmic reticulum membrane"/>
    <property type="evidence" value="ECO:0007669"/>
    <property type="project" value="TreeGrafter"/>
</dbReference>
<keyword evidence="1" id="KW-0343">GTPase activation</keyword>
<dbReference type="EMBL" id="VXIS01000045">
    <property type="protein sequence ID" value="KAA8910554.1"/>
    <property type="molecule type" value="Genomic_DNA"/>
</dbReference>
<dbReference type="PANTHER" id="PTHR20913:SF7">
    <property type="entry name" value="RE60063P"/>
    <property type="match status" value="1"/>
</dbReference>
<keyword evidence="2" id="KW-1133">Transmembrane helix</keyword>
<keyword evidence="2" id="KW-0812">Transmembrane</keyword>
<name>A0A5J5F302_9PEZI</name>
<dbReference type="InParanoid" id="A0A5J5F302"/>
<keyword evidence="2" id="KW-0472">Membrane</keyword>
<accession>A0A5J5F302</accession>
<dbReference type="Gene3D" id="1.10.472.80">
    <property type="entry name" value="Ypt/Rab-GAP domain of gyp1p, domain 3"/>
    <property type="match status" value="1"/>
</dbReference>
<comment type="caution">
    <text evidence="4">The sequence shown here is derived from an EMBL/GenBank/DDBJ whole genome shotgun (WGS) entry which is preliminary data.</text>
</comment>
<keyword evidence="5" id="KW-1185">Reference proteome</keyword>
<dbReference type="Proteomes" id="UP000326924">
    <property type="component" value="Unassembled WGS sequence"/>
</dbReference>
<dbReference type="GO" id="GO:0005096">
    <property type="term" value="F:GTPase activator activity"/>
    <property type="evidence" value="ECO:0007669"/>
    <property type="project" value="UniProtKB-KW"/>
</dbReference>
<feature type="transmembrane region" description="Helical" evidence="2">
    <location>
        <begin position="372"/>
        <end position="391"/>
    </location>
</feature>
<dbReference type="SUPFAM" id="SSF47923">
    <property type="entry name" value="Ypt/Rab-GAP domain of gyp1p"/>
    <property type="match status" value="2"/>
</dbReference>
<sequence length="418" mass="47798">MHVRQPILRSTTSFFETQLQLFETGYPSTYSEKLETIRAACEAGCRGALVELAVSTNGLISDEVRREAWPLLLGFKVETTPQKNTDDVRTVPERMPWEDLPPHEDEGQVKLDVDRSFIYYPTNMSPRQLDERKKELSELIVGVLRRHPKLGYFQGFHDICQVILLVLGPKLAVPAVEHIALLRIRDFMLPSMSPAVDHLRLLYPLLNAADPKLCAHLSRTQPFFALAATLTLYAHDIQEYSNIARLFDVFLAMDPVFPLYLFAQIVMERKEELFEYSDDEPEILHSILSKLPKPLDLEGWISRAIRLLEERPPENLSTWSRVSCLSVLKTSRHRTLSLAAAEGVFQKQCNELWRAQKREELFKTMARHKKPIVLGLSVFIGVSSIALGVYAQRNGGLLQAFPGFMTLWRAVAYIRRLL</sequence>
<evidence type="ECO:0000256" key="1">
    <source>
        <dbReference type="ARBA" id="ARBA00022468"/>
    </source>
</evidence>
<dbReference type="AlphaFoldDB" id="A0A5J5F302"/>
<evidence type="ECO:0000313" key="4">
    <source>
        <dbReference type="EMBL" id="KAA8910554.1"/>
    </source>
</evidence>
<organism evidence="4 5">
    <name type="scientific">Sphaerosporella brunnea</name>
    <dbReference type="NCBI Taxonomy" id="1250544"/>
    <lineage>
        <taxon>Eukaryota</taxon>
        <taxon>Fungi</taxon>
        <taxon>Dikarya</taxon>
        <taxon>Ascomycota</taxon>
        <taxon>Pezizomycotina</taxon>
        <taxon>Pezizomycetes</taxon>
        <taxon>Pezizales</taxon>
        <taxon>Pyronemataceae</taxon>
        <taxon>Sphaerosporella</taxon>
    </lineage>
</organism>
<dbReference type="GO" id="GO:0006888">
    <property type="term" value="P:endoplasmic reticulum to Golgi vesicle-mediated transport"/>
    <property type="evidence" value="ECO:0007669"/>
    <property type="project" value="TreeGrafter"/>
</dbReference>
<dbReference type="PROSITE" id="PS50086">
    <property type="entry name" value="TBC_RABGAP"/>
    <property type="match status" value="1"/>
</dbReference>
<dbReference type="InterPro" id="IPR000195">
    <property type="entry name" value="Rab-GAP-TBC_dom"/>
</dbReference>
<reference evidence="4 5" key="1">
    <citation type="submission" date="2019-09" db="EMBL/GenBank/DDBJ databases">
        <title>Draft genome of the ectomycorrhizal ascomycete Sphaerosporella brunnea.</title>
        <authorList>
            <consortium name="DOE Joint Genome Institute"/>
            <person name="Benucci G.M."/>
            <person name="Marozzi G."/>
            <person name="Antonielli L."/>
            <person name="Sanchez S."/>
            <person name="Marco P."/>
            <person name="Wang X."/>
            <person name="Falini L.B."/>
            <person name="Barry K."/>
            <person name="Haridas S."/>
            <person name="Lipzen A."/>
            <person name="Labutti K."/>
            <person name="Grigoriev I.V."/>
            <person name="Murat C."/>
            <person name="Martin F."/>
            <person name="Albertini E."/>
            <person name="Donnini D."/>
            <person name="Bonito G."/>
        </authorList>
    </citation>
    <scope>NUCLEOTIDE SEQUENCE [LARGE SCALE GENOMIC DNA]</scope>
    <source>
        <strain evidence="4 5">Sb_GMNB300</strain>
    </source>
</reference>